<evidence type="ECO:0000256" key="4">
    <source>
        <dbReference type="ARBA" id="ARBA00010323"/>
    </source>
</evidence>
<evidence type="ECO:0000256" key="3">
    <source>
        <dbReference type="ARBA" id="ARBA00005074"/>
    </source>
</evidence>
<comment type="pathway">
    <text evidence="15">Phospholipid metabolism.</text>
</comment>
<dbReference type="GO" id="GO:0047184">
    <property type="term" value="F:1-acylglycerophosphocholine O-acyltransferase activity"/>
    <property type="evidence" value="ECO:0007669"/>
    <property type="project" value="UniProtKB-EC"/>
</dbReference>
<keyword evidence="12" id="KW-0594">Phospholipid biosynthesis</keyword>
<evidence type="ECO:0000256" key="15">
    <source>
        <dbReference type="ARBA" id="ARBA00025707"/>
    </source>
</evidence>
<dbReference type="Proteomes" id="UP000659654">
    <property type="component" value="Unassembled WGS sequence"/>
</dbReference>
<dbReference type="AlphaFoldDB" id="A0A1I7RPE4"/>
<dbReference type="InterPro" id="IPR004299">
    <property type="entry name" value="MBOAT_fam"/>
</dbReference>
<evidence type="ECO:0000313" key="24">
    <source>
        <dbReference type="WBParaSite" id="BXY_0258500.1"/>
    </source>
</evidence>
<dbReference type="eggNOG" id="KOG2705">
    <property type="taxonomic scope" value="Eukaryota"/>
</dbReference>
<name>A0A1I7RPE4_BURXY</name>
<feature type="region of interest" description="Disordered" evidence="19">
    <location>
        <begin position="459"/>
        <end position="478"/>
    </location>
</feature>
<evidence type="ECO:0000313" key="21">
    <source>
        <dbReference type="EMBL" id="CAD5214867.1"/>
    </source>
</evidence>
<dbReference type="EMBL" id="CAJFCV020000002">
    <property type="protein sequence ID" value="CAG9095886.1"/>
    <property type="molecule type" value="Genomic_DNA"/>
</dbReference>
<feature type="compositionally biased region" description="Polar residues" evidence="19">
    <location>
        <begin position="463"/>
        <end position="478"/>
    </location>
</feature>
<keyword evidence="14" id="KW-0012">Acyltransferase</keyword>
<gene>
    <name evidence="21" type="ORF">BXYJ_LOCUS3744</name>
</gene>
<evidence type="ECO:0000256" key="9">
    <source>
        <dbReference type="ARBA" id="ARBA00022989"/>
    </source>
</evidence>
<dbReference type="PANTHER" id="PTHR13906">
    <property type="entry name" value="PORCUPINE"/>
    <property type="match status" value="1"/>
</dbReference>
<evidence type="ECO:0000256" key="13">
    <source>
        <dbReference type="ARBA" id="ARBA00023264"/>
    </source>
</evidence>
<reference evidence="24" key="1">
    <citation type="submission" date="2016-11" db="UniProtKB">
        <authorList>
            <consortium name="WormBaseParasite"/>
        </authorList>
    </citation>
    <scope>IDENTIFICATION</scope>
</reference>
<keyword evidence="13" id="KW-1208">Phospholipid metabolism</keyword>
<organism evidence="22 24">
    <name type="scientific">Bursaphelenchus xylophilus</name>
    <name type="common">Pinewood nematode worm</name>
    <name type="synonym">Aphelenchoides xylophilus</name>
    <dbReference type="NCBI Taxonomy" id="6326"/>
    <lineage>
        <taxon>Eukaryota</taxon>
        <taxon>Metazoa</taxon>
        <taxon>Ecdysozoa</taxon>
        <taxon>Nematoda</taxon>
        <taxon>Chromadorea</taxon>
        <taxon>Rhabditida</taxon>
        <taxon>Tylenchina</taxon>
        <taxon>Tylenchomorpha</taxon>
        <taxon>Aphelenchoidea</taxon>
        <taxon>Aphelenchoididae</taxon>
        <taxon>Bursaphelenchus</taxon>
    </lineage>
</organism>
<dbReference type="PANTHER" id="PTHR13906:SF14">
    <property type="entry name" value="LYSOPHOSPHOLIPID ACYLTRANSFERASE 5"/>
    <property type="match status" value="1"/>
</dbReference>
<feature type="transmembrane region" description="Helical" evidence="20">
    <location>
        <begin position="398"/>
        <end position="418"/>
    </location>
</feature>
<evidence type="ECO:0000256" key="10">
    <source>
        <dbReference type="ARBA" id="ARBA00023098"/>
    </source>
</evidence>
<comment type="similarity">
    <text evidence="4">Belongs to the membrane-bound acyltransferase family.</text>
</comment>
<sequence length="478" mass="55760">MGVITELSNMVNVREDGLRLLISIVLGYPISAFYRYFIYNLKPRSQHIFFTTVGISLLYFNCGWAIWHFLLSIGFAYALTNFIPGTKTSIALAHILFFGHLLLGYWSHATDQYDITWTTPFCIMALRFIALVMDVSDGQMPRHRRKGDQLELAIEDPPTLLEIASFGMFYGGALVGPLFSFNRFRRFVNGEFLEDGEVKESSLMEACRRFVAGVTYAVLHQWGTLWIPDSFFNSQEFFDLPFHWKVIWNTIWYRATMYRYCMCWLLTEGSCILAGLAYNGKNERGEDRWDGVRNVHIIKWELGSDFQSCIDSFNCGTNDFAKNYLFKRLRWMGNKFYSQAVTLFYLAVWHGYHLGYFILFAFEMACMFVQGQLYEILRRLPDVQAFLNRPYVWPFCWLFGRITINTSMAFAFLTFGLVKKEVWIRPILSMYLYWYILMFVVCPVIFTIALKAIKKPKTHKSEQSNGTNGTSQISKKTE</sequence>
<dbReference type="Pfam" id="PF03062">
    <property type="entry name" value="MBOAT"/>
    <property type="match status" value="1"/>
</dbReference>
<keyword evidence="8" id="KW-0256">Endoplasmic reticulum</keyword>
<keyword evidence="5" id="KW-0444">Lipid biosynthesis</keyword>
<comment type="subcellular location">
    <subcellularLocation>
        <location evidence="2">Endoplasmic reticulum</location>
    </subcellularLocation>
    <subcellularLocation>
        <location evidence="1">Membrane</location>
        <topology evidence="1">Multi-pass membrane protein</topology>
    </subcellularLocation>
</comment>
<evidence type="ECO:0000256" key="7">
    <source>
        <dbReference type="ARBA" id="ARBA00022692"/>
    </source>
</evidence>
<evidence type="ECO:0000256" key="19">
    <source>
        <dbReference type="SAM" id="MobiDB-lite"/>
    </source>
</evidence>
<feature type="transmembrane region" description="Helical" evidence="20">
    <location>
        <begin position="115"/>
        <end position="136"/>
    </location>
</feature>
<dbReference type="SMR" id="A0A1I7RPE4"/>
<keyword evidence="11 20" id="KW-0472">Membrane</keyword>
<dbReference type="Proteomes" id="UP000095284">
    <property type="component" value="Unplaced"/>
</dbReference>
<dbReference type="InterPro" id="IPR049941">
    <property type="entry name" value="LPLAT_7/PORCN-like"/>
</dbReference>
<dbReference type="GO" id="GO:0071617">
    <property type="term" value="F:lysophospholipid acyltransferase activity"/>
    <property type="evidence" value="ECO:0007669"/>
    <property type="project" value="TreeGrafter"/>
</dbReference>
<evidence type="ECO:0000256" key="16">
    <source>
        <dbReference type="ARBA" id="ARBA00026120"/>
    </source>
</evidence>
<accession>A0A1I7RPE4</accession>
<evidence type="ECO:0000256" key="11">
    <source>
        <dbReference type="ARBA" id="ARBA00023136"/>
    </source>
</evidence>
<dbReference type="EC" id="2.3.1.23" evidence="16"/>
<evidence type="ECO:0000256" key="6">
    <source>
        <dbReference type="ARBA" id="ARBA00022679"/>
    </source>
</evidence>
<feature type="transmembrane region" description="Helical" evidence="20">
    <location>
        <begin position="20"/>
        <end position="38"/>
    </location>
</feature>
<dbReference type="OrthoDB" id="5974730at2759"/>
<protein>
    <recommendedName>
        <fullName evidence="18">Lysophospholipid acyltransferase 5</fullName>
        <ecNumber evidence="16">2.3.1.23</ecNumber>
        <ecNumber evidence="17">2.3.1.n6</ecNumber>
    </recommendedName>
</protein>
<keyword evidence="10" id="KW-0443">Lipid metabolism</keyword>
<proteinExistence type="inferred from homology"/>
<evidence type="ECO:0000256" key="2">
    <source>
        <dbReference type="ARBA" id="ARBA00004240"/>
    </source>
</evidence>
<dbReference type="GO" id="GO:0016020">
    <property type="term" value="C:membrane"/>
    <property type="evidence" value="ECO:0007669"/>
    <property type="project" value="UniProtKB-SubCell"/>
</dbReference>
<keyword evidence="6" id="KW-0808">Transferase</keyword>
<keyword evidence="23" id="KW-1185">Reference proteome</keyword>
<dbReference type="EMBL" id="CAJFDI010000002">
    <property type="protein sequence ID" value="CAD5214867.1"/>
    <property type="molecule type" value="Genomic_DNA"/>
</dbReference>
<dbReference type="GO" id="GO:0005783">
    <property type="term" value="C:endoplasmic reticulum"/>
    <property type="evidence" value="ECO:0007669"/>
    <property type="project" value="UniProtKB-SubCell"/>
</dbReference>
<evidence type="ECO:0000256" key="5">
    <source>
        <dbReference type="ARBA" id="ARBA00022516"/>
    </source>
</evidence>
<evidence type="ECO:0000313" key="22">
    <source>
        <dbReference type="Proteomes" id="UP000095284"/>
    </source>
</evidence>
<dbReference type="GO" id="GO:0006656">
    <property type="term" value="P:phosphatidylcholine biosynthetic process"/>
    <property type="evidence" value="ECO:0007669"/>
    <property type="project" value="TreeGrafter"/>
</dbReference>
<feature type="transmembrane region" description="Helical" evidence="20">
    <location>
        <begin position="430"/>
        <end position="450"/>
    </location>
</feature>
<evidence type="ECO:0000256" key="14">
    <source>
        <dbReference type="ARBA" id="ARBA00023315"/>
    </source>
</evidence>
<comment type="pathway">
    <text evidence="3">Lipid metabolism; phospholipid metabolism.</text>
</comment>
<evidence type="ECO:0000256" key="20">
    <source>
        <dbReference type="SAM" id="Phobius"/>
    </source>
</evidence>
<dbReference type="EC" id="2.3.1.n6" evidence="17"/>
<evidence type="ECO:0000256" key="12">
    <source>
        <dbReference type="ARBA" id="ARBA00023209"/>
    </source>
</evidence>
<evidence type="ECO:0000313" key="23">
    <source>
        <dbReference type="Proteomes" id="UP000659654"/>
    </source>
</evidence>
<evidence type="ECO:0000256" key="17">
    <source>
        <dbReference type="ARBA" id="ARBA00038923"/>
    </source>
</evidence>
<dbReference type="GO" id="GO:0030258">
    <property type="term" value="P:lipid modification"/>
    <property type="evidence" value="ECO:0007669"/>
    <property type="project" value="TreeGrafter"/>
</dbReference>
<keyword evidence="9 20" id="KW-1133">Transmembrane helix</keyword>
<feature type="transmembrane region" description="Helical" evidence="20">
    <location>
        <begin position="336"/>
        <end position="352"/>
    </location>
</feature>
<evidence type="ECO:0000256" key="1">
    <source>
        <dbReference type="ARBA" id="ARBA00004141"/>
    </source>
</evidence>
<keyword evidence="7 20" id="KW-0812">Transmembrane</keyword>
<feature type="transmembrane region" description="Helical" evidence="20">
    <location>
        <begin position="91"/>
        <end position="109"/>
    </location>
</feature>
<evidence type="ECO:0000256" key="18">
    <source>
        <dbReference type="ARBA" id="ARBA00039721"/>
    </source>
</evidence>
<dbReference type="WBParaSite" id="BXY_0258500.1">
    <property type="protein sequence ID" value="BXY_0258500.1"/>
    <property type="gene ID" value="BXY_0258500"/>
</dbReference>
<dbReference type="Proteomes" id="UP000582659">
    <property type="component" value="Unassembled WGS sequence"/>
</dbReference>
<evidence type="ECO:0000256" key="8">
    <source>
        <dbReference type="ARBA" id="ARBA00022824"/>
    </source>
</evidence>
<reference evidence="21" key="2">
    <citation type="submission" date="2020-09" db="EMBL/GenBank/DDBJ databases">
        <authorList>
            <person name="Kikuchi T."/>
        </authorList>
    </citation>
    <scope>NUCLEOTIDE SEQUENCE</scope>
    <source>
        <strain evidence="21">Ka4C1</strain>
    </source>
</reference>
<feature type="transmembrane region" description="Helical" evidence="20">
    <location>
        <begin position="58"/>
        <end position="79"/>
    </location>
</feature>